<dbReference type="EMBL" id="JABWDY010002114">
    <property type="protein sequence ID" value="KAF5206886.1"/>
    <property type="molecule type" value="Genomic_DNA"/>
</dbReference>
<protein>
    <submittedName>
        <fullName evidence="1">Uncharacterized protein</fullName>
    </submittedName>
</protein>
<dbReference type="Proteomes" id="UP000554482">
    <property type="component" value="Unassembled WGS sequence"/>
</dbReference>
<proteinExistence type="predicted"/>
<accession>A0A7J6XAR0</accession>
<organism evidence="1 2">
    <name type="scientific">Thalictrum thalictroides</name>
    <name type="common">Rue-anemone</name>
    <name type="synonym">Anemone thalictroides</name>
    <dbReference type="NCBI Taxonomy" id="46969"/>
    <lineage>
        <taxon>Eukaryota</taxon>
        <taxon>Viridiplantae</taxon>
        <taxon>Streptophyta</taxon>
        <taxon>Embryophyta</taxon>
        <taxon>Tracheophyta</taxon>
        <taxon>Spermatophyta</taxon>
        <taxon>Magnoliopsida</taxon>
        <taxon>Ranunculales</taxon>
        <taxon>Ranunculaceae</taxon>
        <taxon>Thalictroideae</taxon>
        <taxon>Thalictrum</taxon>
    </lineage>
</organism>
<sequence>MTPSRFLTEANVFIKRVRSQLQRNQNSEVYLRNKSDGTTEVAEWVAFWRGLPAFDKYKSKYNGWIGIIQSDIYLKDYFEQSDKTSKYASTLGGLF</sequence>
<evidence type="ECO:0000313" key="2">
    <source>
        <dbReference type="Proteomes" id="UP000554482"/>
    </source>
</evidence>
<comment type="caution">
    <text evidence="1">The sequence shown here is derived from an EMBL/GenBank/DDBJ whole genome shotgun (WGS) entry which is preliminary data.</text>
</comment>
<gene>
    <name evidence="1" type="ORF">FRX31_003527</name>
</gene>
<keyword evidence="2" id="KW-1185">Reference proteome</keyword>
<reference evidence="1 2" key="1">
    <citation type="submission" date="2020-06" db="EMBL/GenBank/DDBJ databases">
        <title>Transcriptomic and genomic resources for Thalictrum thalictroides and T. hernandezii: Facilitating candidate gene discovery in an emerging model plant lineage.</title>
        <authorList>
            <person name="Arias T."/>
            <person name="Riano-Pachon D.M."/>
            <person name="Di Stilio V.S."/>
        </authorList>
    </citation>
    <scope>NUCLEOTIDE SEQUENCE [LARGE SCALE GENOMIC DNA]</scope>
    <source>
        <strain evidence="2">cv. WT478/WT964</strain>
        <tissue evidence="1">Leaves</tissue>
    </source>
</reference>
<evidence type="ECO:0000313" key="1">
    <source>
        <dbReference type="EMBL" id="KAF5206886.1"/>
    </source>
</evidence>
<dbReference type="AlphaFoldDB" id="A0A7J6XAR0"/>
<name>A0A7J6XAR0_THATH</name>